<comment type="caution">
    <text evidence="1">The sequence shown here is derived from an EMBL/GenBank/DDBJ whole genome shotgun (WGS) entry which is preliminary data.</text>
</comment>
<sequence>MPTHSRTTMGEGTDMAKGIGASVVGSVVGNKAADKLHLGGAGHMVGGIGGGILGGQALGEAEKKVHEHEDKKD</sequence>
<name>A0A642UDE9_DIURU</name>
<accession>A0A642UDE9</accession>
<dbReference type="Proteomes" id="UP000449547">
    <property type="component" value="Unassembled WGS sequence"/>
</dbReference>
<dbReference type="RefSeq" id="XP_034009784.1">
    <property type="nucleotide sequence ID" value="XM_034158334.1"/>
</dbReference>
<evidence type="ECO:0000313" key="2">
    <source>
        <dbReference type="Proteomes" id="UP000449547"/>
    </source>
</evidence>
<proteinExistence type="predicted"/>
<dbReference type="GeneID" id="54784011"/>
<reference evidence="1 2" key="1">
    <citation type="submission" date="2019-07" db="EMBL/GenBank/DDBJ databases">
        <title>Genome assembly of two rare yeast pathogens: Diutina rugosa and Trichomonascus ciferrii.</title>
        <authorList>
            <person name="Mixao V."/>
            <person name="Saus E."/>
            <person name="Hansen A."/>
            <person name="Lass-Flor C."/>
            <person name="Gabaldon T."/>
        </authorList>
    </citation>
    <scope>NUCLEOTIDE SEQUENCE [LARGE SCALE GENOMIC DNA]</scope>
    <source>
        <strain evidence="1 2">CBS 613</strain>
    </source>
</reference>
<dbReference type="OMA" id="DEVRENK"/>
<organism evidence="1 2">
    <name type="scientific">Diutina rugosa</name>
    <name type="common">Yeast</name>
    <name type="synonym">Candida rugosa</name>
    <dbReference type="NCBI Taxonomy" id="5481"/>
    <lineage>
        <taxon>Eukaryota</taxon>
        <taxon>Fungi</taxon>
        <taxon>Dikarya</taxon>
        <taxon>Ascomycota</taxon>
        <taxon>Saccharomycotina</taxon>
        <taxon>Pichiomycetes</taxon>
        <taxon>Debaryomycetaceae</taxon>
        <taxon>Diutina</taxon>
    </lineage>
</organism>
<keyword evidence="2" id="KW-1185">Reference proteome</keyword>
<evidence type="ECO:0008006" key="3">
    <source>
        <dbReference type="Google" id="ProtNLM"/>
    </source>
</evidence>
<dbReference type="VEuPathDB" id="FungiDB:DIURU_005360"/>
<protein>
    <recommendedName>
        <fullName evidence="3">Glycine zipper 2TM domain-containing protein</fullName>
    </recommendedName>
</protein>
<gene>
    <name evidence="1" type="ORF">DIURU_005360</name>
</gene>
<dbReference type="EMBL" id="SWFT01000159">
    <property type="protein sequence ID" value="KAA8897127.1"/>
    <property type="molecule type" value="Genomic_DNA"/>
</dbReference>
<evidence type="ECO:0000313" key="1">
    <source>
        <dbReference type="EMBL" id="KAA8897127.1"/>
    </source>
</evidence>
<dbReference type="AlphaFoldDB" id="A0A642UDE9"/>